<dbReference type="AlphaFoldDB" id="A0A518DUI9"/>
<dbReference type="InterPro" id="IPR011006">
    <property type="entry name" value="CheY-like_superfamily"/>
</dbReference>
<evidence type="ECO:0000313" key="4">
    <source>
        <dbReference type="EMBL" id="QDU95494.1"/>
    </source>
</evidence>
<dbReference type="PROSITE" id="PS50110">
    <property type="entry name" value="RESPONSE_REGULATORY"/>
    <property type="match status" value="1"/>
</dbReference>
<dbReference type="InterPro" id="IPR050595">
    <property type="entry name" value="Bact_response_regulator"/>
</dbReference>
<protein>
    <submittedName>
        <fullName evidence="4">CAI-1 autoinducer sensor kinase/phosphatase CqsS</fullName>
        <ecNumber evidence="4">2.7.13.3</ecNumber>
    </submittedName>
</protein>
<dbReference type="EMBL" id="CP036433">
    <property type="protein sequence ID" value="QDU95494.1"/>
    <property type="molecule type" value="Genomic_DNA"/>
</dbReference>
<keyword evidence="4" id="KW-0418">Kinase</keyword>
<reference evidence="4 5" key="1">
    <citation type="submission" date="2019-02" db="EMBL/GenBank/DDBJ databases">
        <title>Deep-cultivation of Planctomycetes and their phenomic and genomic characterization uncovers novel biology.</title>
        <authorList>
            <person name="Wiegand S."/>
            <person name="Jogler M."/>
            <person name="Boedeker C."/>
            <person name="Pinto D."/>
            <person name="Vollmers J."/>
            <person name="Rivas-Marin E."/>
            <person name="Kohn T."/>
            <person name="Peeters S.H."/>
            <person name="Heuer A."/>
            <person name="Rast P."/>
            <person name="Oberbeckmann S."/>
            <person name="Bunk B."/>
            <person name="Jeske O."/>
            <person name="Meyerdierks A."/>
            <person name="Storesund J.E."/>
            <person name="Kallscheuer N."/>
            <person name="Luecker S."/>
            <person name="Lage O.M."/>
            <person name="Pohl T."/>
            <person name="Merkel B.J."/>
            <person name="Hornburger P."/>
            <person name="Mueller R.-W."/>
            <person name="Bruemmer F."/>
            <person name="Labrenz M."/>
            <person name="Spormann A.M."/>
            <person name="Op den Camp H."/>
            <person name="Overmann J."/>
            <person name="Amann R."/>
            <person name="Jetten M.S.M."/>
            <person name="Mascher T."/>
            <person name="Medema M.H."/>
            <person name="Devos D.P."/>
            <person name="Kaster A.-K."/>
            <person name="Ovreas L."/>
            <person name="Rohde M."/>
            <person name="Galperin M.Y."/>
            <person name="Jogler C."/>
        </authorList>
    </citation>
    <scope>NUCLEOTIDE SEQUENCE [LARGE SCALE GENOMIC DNA]</scope>
    <source>
        <strain evidence="4 5">Pla85_3_4</strain>
    </source>
</reference>
<feature type="modified residue" description="4-aspartylphosphate" evidence="2">
    <location>
        <position position="108"/>
    </location>
</feature>
<dbReference type="PANTHER" id="PTHR44591">
    <property type="entry name" value="STRESS RESPONSE REGULATOR PROTEIN 1"/>
    <property type="match status" value="1"/>
</dbReference>
<dbReference type="SMART" id="SM00448">
    <property type="entry name" value="REC"/>
    <property type="match status" value="1"/>
</dbReference>
<organism evidence="4 5">
    <name type="scientific">Lignipirellula cremea</name>
    <dbReference type="NCBI Taxonomy" id="2528010"/>
    <lineage>
        <taxon>Bacteria</taxon>
        <taxon>Pseudomonadati</taxon>
        <taxon>Planctomycetota</taxon>
        <taxon>Planctomycetia</taxon>
        <taxon>Pirellulales</taxon>
        <taxon>Pirellulaceae</taxon>
        <taxon>Lignipirellula</taxon>
    </lineage>
</organism>
<dbReference type="InterPro" id="IPR001789">
    <property type="entry name" value="Sig_transdc_resp-reg_receiver"/>
</dbReference>
<dbReference type="GO" id="GO:0004673">
    <property type="term" value="F:protein histidine kinase activity"/>
    <property type="evidence" value="ECO:0007669"/>
    <property type="project" value="UniProtKB-EC"/>
</dbReference>
<dbReference type="SUPFAM" id="SSF52172">
    <property type="entry name" value="CheY-like"/>
    <property type="match status" value="1"/>
</dbReference>
<dbReference type="Pfam" id="PF00072">
    <property type="entry name" value="Response_reg"/>
    <property type="match status" value="1"/>
</dbReference>
<dbReference type="Proteomes" id="UP000317648">
    <property type="component" value="Chromosome"/>
</dbReference>
<evidence type="ECO:0000256" key="2">
    <source>
        <dbReference type="PROSITE-ProRule" id="PRU00169"/>
    </source>
</evidence>
<evidence type="ECO:0000259" key="3">
    <source>
        <dbReference type="PROSITE" id="PS50110"/>
    </source>
</evidence>
<evidence type="ECO:0000313" key="5">
    <source>
        <dbReference type="Proteomes" id="UP000317648"/>
    </source>
</evidence>
<dbReference type="OrthoDB" id="280992at2"/>
<keyword evidence="1 2" id="KW-0597">Phosphoprotein</keyword>
<dbReference type="Gene3D" id="3.40.50.2300">
    <property type="match status" value="1"/>
</dbReference>
<gene>
    <name evidence="4" type="primary">cqsS_2</name>
    <name evidence="4" type="ORF">Pla8534_33090</name>
</gene>
<keyword evidence="4" id="KW-0808">Transferase</keyword>
<dbReference type="PANTHER" id="PTHR44591:SF23">
    <property type="entry name" value="CHEY SUBFAMILY"/>
    <property type="match status" value="1"/>
</dbReference>
<dbReference type="EC" id="2.7.13.3" evidence="4"/>
<sequence length="213" mass="23190">MRQEVRNSSSWALARTKKEDRLRSVAEGSHLNARAEGAAALPLLPSVRNMRFDQQAAAVILVVDSDALTLTGVAAALHLTGHEAHCARDREAALKAVRALSLDLVICDIDMPGPSGKELWRELQSEPNMADTPVIFVTDSPSQDIMERVQIAGGCYYLRKPYDPNVLLELVDKALWLPHLVSNHLSSGRMESIPRPNAIAAANRDAATLPVNS</sequence>
<feature type="domain" description="Response regulatory" evidence="3">
    <location>
        <begin position="59"/>
        <end position="175"/>
    </location>
</feature>
<proteinExistence type="predicted"/>
<accession>A0A518DUI9</accession>
<name>A0A518DUI9_9BACT</name>
<evidence type="ECO:0000256" key="1">
    <source>
        <dbReference type="ARBA" id="ARBA00022553"/>
    </source>
</evidence>
<dbReference type="KEGG" id="lcre:Pla8534_33090"/>
<dbReference type="GO" id="GO:0000160">
    <property type="term" value="P:phosphorelay signal transduction system"/>
    <property type="evidence" value="ECO:0007669"/>
    <property type="project" value="InterPro"/>
</dbReference>
<keyword evidence="5" id="KW-1185">Reference proteome</keyword>